<protein>
    <submittedName>
        <fullName evidence="2">Uncharacterized protein</fullName>
    </submittedName>
</protein>
<sequence length="126" mass="13778">MVGVEDGSCGGCQKVGRHHGDEKLRKWIGGRSVDCDKQCWCISRHRRSIQGSFHPVESIRGGPRGRNPGRLVASFLEHLCSVSLLDRSTAEILVKPLARFLVPDQAGDSFCNAIFAGDTREDGEGE</sequence>
<proteinExistence type="predicted"/>
<dbReference type="AlphaFoldDB" id="A0A6T8PCH8"/>
<reference evidence="2" key="1">
    <citation type="submission" date="2021-01" db="EMBL/GenBank/DDBJ databases">
        <authorList>
            <person name="Corre E."/>
            <person name="Pelletier E."/>
            <person name="Niang G."/>
            <person name="Scheremetjew M."/>
            <person name="Finn R."/>
            <person name="Kale V."/>
            <person name="Holt S."/>
            <person name="Cochrane G."/>
            <person name="Meng A."/>
            <person name="Brown T."/>
            <person name="Cohen L."/>
        </authorList>
    </citation>
    <scope>NUCLEOTIDE SEQUENCE</scope>
    <source>
        <strain evidence="2">CCAP1064/1</strain>
    </source>
</reference>
<evidence type="ECO:0000313" key="2">
    <source>
        <dbReference type="EMBL" id="CAD8427480.1"/>
    </source>
</evidence>
<dbReference type="EMBL" id="HBEL01051648">
    <property type="protein sequence ID" value="CAD8427479.1"/>
    <property type="molecule type" value="Transcribed_RNA"/>
</dbReference>
<organism evidence="2">
    <name type="scientific">Proboscia inermis</name>
    <dbReference type="NCBI Taxonomy" id="420281"/>
    <lineage>
        <taxon>Eukaryota</taxon>
        <taxon>Sar</taxon>
        <taxon>Stramenopiles</taxon>
        <taxon>Ochrophyta</taxon>
        <taxon>Bacillariophyta</taxon>
        <taxon>Coscinodiscophyceae</taxon>
        <taxon>Rhizosoleniophycidae</taxon>
        <taxon>Rhizosoleniales</taxon>
        <taxon>Rhizosoleniaceae</taxon>
        <taxon>Proboscia</taxon>
    </lineage>
</organism>
<gene>
    <name evidence="1" type="ORF">PINE0816_LOCUS23644</name>
    <name evidence="2" type="ORF">PINE0816_LOCUS23645</name>
</gene>
<name>A0A6T8PCH8_9STRA</name>
<dbReference type="EMBL" id="HBEL01051649">
    <property type="protein sequence ID" value="CAD8427480.1"/>
    <property type="molecule type" value="Transcribed_RNA"/>
</dbReference>
<accession>A0A6T8PCH8</accession>
<evidence type="ECO:0000313" key="1">
    <source>
        <dbReference type="EMBL" id="CAD8427479.1"/>
    </source>
</evidence>